<feature type="transmembrane region" description="Helical" evidence="1">
    <location>
        <begin position="21"/>
        <end position="47"/>
    </location>
</feature>
<keyword evidence="1" id="KW-0812">Transmembrane</keyword>
<dbReference type="OrthoDB" id="9784844at2"/>
<dbReference type="EMBL" id="FRAC01000024">
    <property type="protein sequence ID" value="SHL14286.1"/>
    <property type="molecule type" value="Genomic_DNA"/>
</dbReference>
<dbReference type="PANTHER" id="PTHR40076:SF1">
    <property type="entry name" value="MEMBRANE PROTEIN"/>
    <property type="match status" value="1"/>
</dbReference>
<gene>
    <name evidence="2" type="ORF">SAMN02745136_04188</name>
</gene>
<dbReference type="RefSeq" id="WP_073278875.1">
    <property type="nucleotide sequence ID" value="NZ_FRAC01000024.1"/>
</dbReference>
<evidence type="ECO:0000313" key="3">
    <source>
        <dbReference type="Proteomes" id="UP000184386"/>
    </source>
</evidence>
<keyword evidence="1" id="KW-0472">Membrane</keyword>
<feature type="transmembrane region" description="Helical" evidence="1">
    <location>
        <begin position="176"/>
        <end position="203"/>
    </location>
</feature>
<reference evidence="2 3" key="1">
    <citation type="submission" date="2016-11" db="EMBL/GenBank/DDBJ databases">
        <authorList>
            <person name="Jaros S."/>
            <person name="Januszkiewicz K."/>
            <person name="Wedrychowicz H."/>
        </authorList>
    </citation>
    <scope>NUCLEOTIDE SEQUENCE [LARGE SCALE GENOMIC DNA]</scope>
    <source>
        <strain evidence="2 3">DSM 15929</strain>
    </source>
</reference>
<evidence type="ECO:0000313" key="2">
    <source>
        <dbReference type="EMBL" id="SHL14286.1"/>
    </source>
</evidence>
<keyword evidence="1" id="KW-1133">Transmembrane helix</keyword>
<dbReference type="InterPro" id="IPR010380">
    <property type="entry name" value="DUF975"/>
</dbReference>
<dbReference type="Proteomes" id="UP000184386">
    <property type="component" value="Unassembled WGS sequence"/>
</dbReference>
<dbReference type="PANTHER" id="PTHR40076">
    <property type="entry name" value="MEMBRANE PROTEIN-RELATED"/>
    <property type="match status" value="1"/>
</dbReference>
<dbReference type="AlphaFoldDB" id="A0A1M6Y7P5"/>
<dbReference type="STRING" id="1121322.SAMN02745136_04188"/>
<accession>A0A1M6Y7P5</accession>
<protein>
    <submittedName>
        <fullName evidence="2">Uncharacterized membrane protein</fullName>
    </submittedName>
</protein>
<name>A0A1M6Y7P5_9FIRM</name>
<keyword evidence="3" id="KW-1185">Reference proteome</keyword>
<feature type="transmembrane region" description="Helical" evidence="1">
    <location>
        <begin position="67"/>
        <end position="96"/>
    </location>
</feature>
<feature type="transmembrane region" description="Helical" evidence="1">
    <location>
        <begin position="117"/>
        <end position="140"/>
    </location>
</feature>
<organism evidence="2 3">
    <name type="scientific">Anaerocolumna jejuensis DSM 15929</name>
    <dbReference type="NCBI Taxonomy" id="1121322"/>
    <lineage>
        <taxon>Bacteria</taxon>
        <taxon>Bacillati</taxon>
        <taxon>Bacillota</taxon>
        <taxon>Clostridia</taxon>
        <taxon>Lachnospirales</taxon>
        <taxon>Lachnospiraceae</taxon>
        <taxon>Anaerocolumna</taxon>
    </lineage>
</organism>
<evidence type="ECO:0000256" key="1">
    <source>
        <dbReference type="SAM" id="Phobius"/>
    </source>
</evidence>
<dbReference type="Pfam" id="PF06161">
    <property type="entry name" value="DUF975"/>
    <property type="match status" value="1"/>
</dbReference>
<sequence>MLTASDYRAKAREALKGNWGIAVGTAFAVQAISVVLVVIAILILFASGLSNLNSYTYGEPNFSTTGILFYLVMIIVALFVSYTLTIGFNYFTLNLVRGNEFKFDNIFSRFNKIFKIFGLYFMMGLFVSLWSILFLIPGIIASYRYIMAPFIMAEDPEVGILEAIGKSKEMMKGYKWRFFCLEISFIGWILLSVFTAYIGLLWVTPYMQTAFAAFYLEVSGQSGQNGQKTQYEYDLSDE</sequence>
<proteinExistence type="predicted"/>